<dbReference type="EMBL" id="JBAMMX010000003">
    <property type="protein sequence ID" value="KAK6945020.1"/>
    <property type="molecule type" value="Genomic_DNA"/>
</dbReference>
<dbReference type="SUPFAM" id="SSF52540">
    <property type="entry name" value="P-loop containing nucleoside triphosphate hydrolases"/>
    <property type="match status" value="1"/>
</dbReference>
<proteinExistence type="predicted"/>
<keyword evidence="1" id="KW-0812">Transmembrane</keyword>
<evidence type="ECO:0000256" key="1">
    <source>
        <dbReference type="SAM" id="Phobius"/>
    </source>
</evidence>
<dbReference type="PANTHER" id="PTHR48040:SF12">
    <property type="entry name" value="ABC TRANSPORTER G FAMILY MEMBER 32-LIKE ISOFORM X1"/>
    <property type="match status" value="1"/>
</dbReference>
<dbReference type="Pfam" id="PF14510">
    <property type="entry name" value="ABC_trans_N"/>
    <property type="match status" value="1"/>
</dbReference>
<evidence type="ECO:0000313" key="4">
    <source>
        <dbReference type="Proteomes" id="UP001370490"/>
    </source>
</evidence>
<keyword evidence="1" id="KW-0472">Membrane</keyword>
<feature type="domain" description="Pleiotropic ABC efflux transporter N-terminal" evidence="2">
    <location>
        <begin position="74"/>
        <end position="126"/>
    </location>
</feature>
<keyword evidence="1" id="KW-1133">Transmembrane helix</keyword>
<sequence>MWNSSDNVFSESSSFREEPDDEEALRWAALERLPTYARARRGIFKNMVGESKEIDLTELGLQEQKLVLDRLVTSVDEDAERFFDRMRKRFDAVDLEFPKIEVRFQNLKVETFIHVGTRALPTIPNFIINMTEAFLRQLHLYPGRRRKLCILDNVSGIIRPSRLTLLLGPPSSGKTTLLLALAGRLDAALKISLGNAWGKRQAVVAKEEDQDKDRKKKDEQIIPIWWRWYYWANPIAWSLYGLLTSQYGDVKDLVKLSEGTTLVPVQLLLRNVFGYRHDYLGIAGIMVVGFCIMFAVVFAFAVKSFNFQKR</sequence>
<protein>
    <submittedName>
        <fullName evidence="3">ABC-transporter, N-terminal domain</fullName>
    </submittedName>
</protein>
<dbReference type="Gene3D" id="3.40.50.300">
    <property type="entry name" value="P-loop containing nucleotide triphosphate hydrolases"/>
    <property type="match status" value="1"/>
</dbReference>
<accession>A0AAN8W2T9</accession>
<comment type="caution">
    <text evidence="3">The sequence shown here is derived from an EMBL/GenBank/DDBJ whole genome shotgun (WGS) entry which is preliminary data.</text>
</comment>
<organism evidence="3 4">
    <name type="scientific">Dillenia turbinata</name>
    <dbReference type="NCBI Taxonomy" id="194707"/>
    <lineage>
        <taxon>Eukaryota</taxon>
        <taxon>Viridiplantae</taxon>
        <taxon>Streptophyta</taxon>
        <taxon>Embryophyta</taxon>
        <taxon>Tracheophyta</taxon>
        <taxon>Spermatophyta</taxon>
        <taxon>Magnoliopsida</taxon>
        <taxon>eudicotyledons</taxon>
        <taxon>Gunneridae</taxon>
        <taxon>Pentapetalae</taxon>
        <taxon>Dilleniales</taxon>
        <taxon>Dilleniaceae</taxon>
        <taxon>Dillenia</taxon>
    </lineage>
</organism>
<dbReference type="Proteomes" id="UP001370490">
    <property type="component" value="Unassembled WGS sequence"/>
</dbReference>
<name>A0AAN8W2T9_9MAGN</name>
<evidence type="ECO:0000259" key="2">
    <source>
        <dbReference type="Pfam" id="PF14510"/>
    </source>
</evidence>
<dbReference type="InterPro" id="IPR027417">
    <property type="entry name" value="P-loop_NTPase"/>
</dbReference>
<gene>
    <name evidence="3" type="ORF">RJ641_026122</name>
</gene>
<reference evidence="3 4" key="1">
    <citation type="submission" date="2023-12" db="EMBL/GenBank/DDBJ databases">
        <title>A high-quality genome assembly for Dillenia turbinata (Dilleniales).</title>
        <authorList>
            <person name="Chanderbali A."/>
        </authorList>
    </citation>
    <scope>NUCLEOTIDE SEQUENCE [LARGE SCALE GENOMIC DNA]</scope>
    <source>
        <strain evidence="3">LSX21</strain>
        <tissue evidence="3">Leaf</tissue>
    </source>
</reference>
<feature type="transmembrane region" description="Helical" evidence="1">
    <location>
        <begin position="279"/>
        <end position="302"/>
    </location>
</feature>
<dbReference type="PANTHER" id="PTHR48040">
    <property type="entry name" value="PLEIOTROPIC DRUG RESISTANCE PROTEIN 1-LIKE ISOFORM X1"/>
    <property type="match status" value="1"/>
</dbReference>
<keyword evidence="4" id="KW-1185">Reference proteome</keyword>
<dbReference type="InterPro" id="IPR029481">
    <property type="entry name" value="ABC_trans_N"/>
</dbReference>
<evidence type="ECO:0000313" key="3">
    <source>
        <dbReference type="EMBL" id="KAK6945020.1"/>
    </source>
</evidence>
<dbReference type="AlphaFoldDB" id="A0AAN8W2T9"/>